<keyword evidence="3" id="KW-0804">Transcription</keyword>
<evidence type="ECO:0000313" key="7">
    <source>
        <dbReference type="EMBL" id="SDM11768.1"/>
    </source>
</evidence>
<name>A0A1G9QL85_9FIRM</name>
<dbReference type="InterPro" id="IPR018060">
    <property type="entry name" value="HTH_AraC"/>
</dbReference>
<dbReference type="GO" id="GO:0000160">
    <property type="term" value="P:phosphorelay signal transduction system"/>
    <property type="evidence" value="ECO:0007669"/>
    <property type="project" value="InterPro"/>
</dbReference>
<evidence type="ECO:0000259" key="6">
    <source>
        <dbReference type="PROSITE" id="PS50110"/>
    </source>
</evidence>
<dbReference type="PROSITE" id="PS01124">
    <property type="entry name" value="HTH_ARAC_FAMILY_2"/>
    <property type="match status" value="1"/>
</dbReference>
<dbReference type="InterPro" id="IPR018062">
    <property type="entry name" value="HTH_AraC-typ_CS"/>
</dbReference>
<evidence type="ECO:0000256" key="4">
    <source>
        <dbReference type="PROSITE-ProRule" id="PRU00169"/>
    </source>
</evidence>
<dbReference type="PANTHER" id="PTHR43280:SF10">
    <property type="entry name" value="REGULATORY PROTEIN POCR"/>
    <property type="match status" value="1"/>
</dbReference>
<dbReference type="CDD" id="cd17536">
    <property type="entry name" value="REC_YesN-like"/>
    <property type="match status" value="1"/>
</dbReference>
<dbReference type="STRING" id="146817.SAMN04488502_102218"/>
<dbReference type="GO" id="GO:0043565">
    <property type="term" value="F:sequence-specific DNA binding"/>
    <property type="evidence" value="ECO:0007669"/>
    <property type="project" value="InterPro"/>
</dbReference>
<keyword evidence="1" id="KW-0805">Transcription regulation</keyword>
<dbReference type="SMART" id="SM00342">
    <property type="entry name" value="HTH_ARAC"/>
    <property type="match status" value="1"/>
</dbReference>
<proteinExistence type="predicted"/>
<organism evidence="7 8">
    <name type="scientific">Dendrosporobacter quercicolus</name>
    <dbReference type="NCBI Taxonomy" id="146817"/>
    <lineage>
        <taxon>Bacteria</taxon>
        <taxon>Bacillati</taxon>
        <taxon>Bacillota</taxon>
        <taxon>Negativicutes</taxon>
        <taxon>Selenomonadales</taxon>
        <taxon>Sporomusaceae</taxon>
        <taxon>Dendrosporobacter</taxon>
    </lineage>
</organism>
<dbReference type="InterPro" id="IPR009057">
    <property type="entry name" value="Homeodomain-like_sf"/>
</dbReference>
<evidence type="ECO:0000256" key="2">
    <source>
        <dbReference type="ARBA" id="ARBA00023125"/>
    </source>
</evidence>
<dbReference type="Proteomes" id="UP000214880">
    <property type="component" value="Unassembled WGS sequence"/>
</dbReference>
<evidence type="ECO:0000256" key="1">
    <source>
        <dbReference type="ARBA" id="ARBA00023015"/>
    </source>
</evidence>
<dbReference type="PANTHER" id="PTHR43280">
    <property type="entry name" value="ARAC-FAMILY TRANSCRIPTIONAL REGULATOR"/>
    <property type="match status" value="1"/>
</dbReference>
<feature type="domain" description="HTH araC/xylS-type" evidence="5">
    <location>
        <begin position="426"/>
        <end position="524"/>
    </location>
</feature>
<dbReference type="Gene3D" id="1.10.10.60">
    <property type="entry name" value="Homeodomain-like"/>
    <property type="match status" value="2"/>
</dbReference>
<gene>
    <name evidence="7" type="ORF">SAMN04488502_102218</name>
</gene>
<dbReference type="Pfam" id="PF12833">
    <property type="entry name" value="HTH_18"/>
    <property type="match status" value="1"/>
</dbReference>
<protein>
    <submittedName>
        <fullName evidence="7">Two-component response regulator, YesN/AraC family, consists of REC and AraC-type DNA-binding domains</fullName>
    </submittedName>
</protein>
<dbReference type="SMART" id="SM00448">
    <property type="entry name" value="REC"/>
    <property type="match status" value="1"/>
</dbReference>
<evidence type="ECO:0000256" key="3">
    <source>
        <dbReference type="ARBA" id="ARBA00023163"/>
    </source>
</evidence>
<dbReference type="EMBL" id="FNHB01000002">
    <property type="protein sequence ID" value="SDM11768.1"/>
    <property type="molecule type" value="Genomic_DNA"/>
</dbReference>
<dbReference type="PROSITE" id="PS00041">
    <property type="entry name" value="HTH_ARAC_FAMILY_1"/>
    <property type="match status" value="1"/>
</dbReference>
<sequence>MIKVLLVDDDFLVRTYLKQLIDWEREGFYLLGAAKDGHEALQLASAQAPDLIITDVCMPVMDGVGLIRELKASGHPAGIIVLSCHDDFAFVKEAMQLGADEYLMKNDLDANYLIEVLNKVGNQIFRRHNCGMTKKRIHQLAEIGLEKLGCDFVVSLSEGNPPEEKIKAMAKEAGVSSPLASYAFLILKIGDWKKRKEALNEGERVVFQRSFLQMCQTALEGARYPAKQFSYCFQLSEAEYVVLLDFSAEVSTARKHQTLHMTAENLCRFGERYFNLDLLEGSSTIQSGIALLPQAYHQAQEALQHRFYDEGPIFLFDALSPFTYQLPRPAEEFLLQADRQIIKGPVEELEQDFAGVLDLLRARRVYPGLVRKWLKAVNEQAGIEQPDQFYQAIEKITDIAQCHQPYWQKAAVLSENYREGTHPAVRQAIAFIQKNYTRPLSLQDAAVFVQLNPAYFSSLFKKDTGITFSEYLLQCRMNKVKRLLFTTSRRLKDIARQSGFYDYRHFCKLFKMLTGKTPRNYRQSMVKENNTATFH</sequence>
<dbReference type="SUPFAM" id="SSF52172">
    <property type="entry name" value="CheY-like"/>
    <property type="match status" value="1"/>
</dbReference>
<feature type="domain" description="Response regulatory" evidence="6">
    <location>
        <begin position="3"/>
        <end position="120"/>
    </location>
</feature>
<dbReference type="AlphaFoldDB" id="A0A1G9QL85"/>
<keyword evidence="4" id="KW-0597">Phosphoprotein</keyword>
<dbReference type="Gene3D" id="3.40.50.2300">
    <property type="match status" value="1"/>
</dbReference>
<keyword evidence="8" id="KW-1185">Reference proteome</keyword>
<dbReference type="RefSeq" id="WP_092070530.1">
    <property type="nucleotide sequence ID" value="NZ_FNHB01000002.1"/>
</dbReference>
<reference evidence="7 8" key="1">
    <citation type="submission" date="2016-10" db="EMBL/GenBank/DDBJ databases">
        <authorList>
            <person name="de Groot N.N."/>
        </authorList>
    </citation>
    <scope>NUCLEOTIDE SEQUENCE [LARGE SCALE GENOMIC DNA]</scope>
    <source>
        <strain evidence="7 8">DSM 1736</strain>
    </source>
</reference>
<dbReference type="Pfam" id="PF00072">
    <property type="entry name" value="Response_reg"/>
    <property type="match status" value="1"/>
</dbReference>
<dbReference type="InterPro" id="IPR011006">
    <property type="entry name" value="CheY-like_superfamily"/>
</dbReference>
<feature type="modified residue" description="4-aspartylphosphate" evidence="4">
    <location>
        <position position="55"/>
    </location>
</feature>
<dbReference type="SUPFAM" id="SSF46689">
    <property type="entry name" value="Homeodomain-like"/>
    <property type="match status" value="2"/>
</dbReference>
<dbReference type="GO" id="GO:0003700">
    <property type="term" value="F:DNA-binding transcription factor activity"/>
    <property type="evidence" value="ECO:0007669"/>
    <property type="project" value="InterPro"/>
</dbReference>
<dbReference type="InterPro" id="IPR001789">
    <property type="entry name" value="Sig_transdc_resp-reg_receiver"/>
</dbReference>
<keyword evidence="2 7" id="KW-0238">DNA-binding</keyword>
<evidence type="ECO:0000313" key="8">
    <source>
        <dbReference type="Proteomes" id="UP000214880"/>
    </source>
</evidence>
<accession>A0A1G9QL85</accession>
<dbReference type="PROSITE" id="PS50110">
    <property type="entry name" value="RESPONSE_REGULATORY"/>
    <property type="match status" value="1"/>
</dbReference>
<evidence type="ECO:0000259" key="5">
    <source>
        <dbReference type="PROSITE" id="PS01124"/>
    </source>
</evidence>
<dbReference type="OrthoDB" id="324626at2"/>